<accession>A0A4U0XGQ2</accession>
<proteinExistence type="predicted"/>
<feature type="compositionally biased region" description="Basic and acidic residues" evidence="1">
    <location>
        <begin position="27"/>
        <end position="37"/>
    </location>
</feature>
<dbReference type="OrthoDB" id="10521950at2759"/>
<evidence type="ECO:0000313" key="2">
    <source>
        <dbReference type="EMBL" id="TKA76214.1"/>
    </source>
</evidence>
<feature type="compositionally biased region" description="Basic and acidic residues" evidence="1">
    <location>
        <begin position="9"/>
        <end position="19"/>
    </location>
</feature>
<dbReference type="EMBL" id="NAJQ01000170">
    <property type="protein sequence ID" value="TKA76214.1"/>
    <property type="molecule type" value="Genomic_DNA"/>
</dbReference>
<organism evidence="2 3">
    <name type="scientific">Friedmanniomyces simplex</name>
    <dbReference type="NCBI Taxonomy" id="329884"/>
    <lineage>
        <taxon>Eukaryota</taxon>
        <taxon>Fungi</taxon>
        <taxon>Dikarya</taxon>
        <taxon>Ascomycota</taxon>
        <taxon>Pezizomycotina</taxon>
        <taxon>Dothideomycetes</taxon>
        <taxon>Dothideomycetidae</taxon>
        <taxon>Mycosphaerellales</taxon>
        <taxon>Teratosphaeriaceae</taxon>
        <taxon>Friedmanniomyces</taxon>
    </lineage>
</organism>
<sequence>MSGNPTTTDEERAHGERMVVDLGDQDAGDREVSRARVDPVPSYRPDESPVPPRYDPREAEDGPQYDAC</sequence>
<name>A0A4U0XGQ2_9PEZI</name>
<feature type="region of interest" description="Disordered" evidence="1">
    <location>
        <begin position="1"/>
        <end position="68"/>
    </location>
</feature>
<dbReference type="Proteomes" id="UP000309340">
    <property type="component" value="Unassembled WGS sequence"/>
</dbReference>
<comment type="caution">
    <text evidence="2">The sequence shown here is derived from an EMBL/GenBank/DDBJ whole genome shotgun (WGS) entry which is preliminary data.</text>
</comment>
<evidence type="ECO:0000256" key="1">
    <source>
        <dbReference type="SAM" id="MobiDB-lite"/>
    </source>
</evidence>
<protein>
    <submittedName>
        <fullName evidence="2">Uncharacterized protein</fullName>
    </submittedName>
</protein>
<gene>
    <name evidence="2" type="ORF">B0A55_06599</name>
</gene>
<reference evidence="2 3" key="1">
    <citation type="submission" date="2017-03" db="EMBL/GenBank/DDBJ databases">
        <title>Genomes of endolithic fungi from Antarctica.</title>
        <authorList>
            <person name="Coleine C."/>
            <person name="Masonjones S."/>
            <person name="Stajich J.E."/>
        </authorList>
    </citation>
    <scope>NUCLEOTIDE SEQUENCE [LARGE SCALE GENOMIC DNA]</scope>
    <source>
        <strain evidence="2 3">CCFEE 5184</strain>
    </source>
</reference>
<dbReference type="AlphaFoldDB" id="A0A4U0XGQ2"/>
<evidence type="ECO:0000313" key="3">
    <source>
        <dbReference type="Proteomes" id="UP000309340"/>
    </source>
</evidence>
<keyword evidence="3" id="KW-1185">Reference proteome</keyword>